<dbReference type="InterPro" id="IPR001503">
    <property type="entry name" value="Glyco_trans_10"/>
</dbReference>
<dbReference type="UniPathway" id="UPA00378"/>
<evidence type="ECO:0000313" key="14">
    <source>
        <dbReference type="EMBL" id="RZF49283.1"/>
    </source>
</evidence>
<gene>
    <name evidence="14" type="ORF">LSTR_LSTR013372</name>
</gene>
<reference evidence="14 15" key="1">
    <citation type="journal article" date="2017" name="Gigascience">
        <title>Genome sequence of the small brown planthopper, Laodelphax striatellus.</title>
        <authorList>
            <person name="Zhu J."/>
            <person name="Jiang F."/>
            <person name="Wang X."/>
            <person name="Yang P."/>
            <person name="Bao Y."/>
            <person name="Zhao W."/>
            <person name="Wang W."/>
            <person name="Lu H."/>
            <person name="Wang Q."/>
            <person name="Cui N."/>
            <person name="Li J."/>
            <person name="Chen X."/>
            <person name="Luo L."/>
            <person name="Yu J."/>
            <person name="Kang L."/>
            <person name="Cui F."/>
        </authorList>
    </citation>
    <scope>NUCLEOTIDE SEQUENCE [LARGE SCALE GENOMIC DNA]</scope>
    <source>
        <strain evidence="14">Lst14</strain>
    </source>
</reference>
<keyword evidence="10" id="KW-0325">Glycoprotein</keyword>
<comment type="similarity">
    <text evidence="3 11">Belongs to the glycosyltransferase 10 family.</text>
</comment>
<proteinExistence type="inferred from homology"/>
<dbReference type="Gene3D" id="3.40.50.11660">
    <property type="entry name" value="Glycosyl transferase family 10, C-terminal domain"/>
    <property type="match status" value="1"/>
</dbReference>
<dbReference type="SMR" id="A0A482XTE1"/>
<sequence>MPLVRIGWITISVISVVVIVEIIFEIYFEKNYDHRKTFEEYGYTTKDYNTLLTEIEDPIVLWWSELVPERSEATKCGDVSCFFTHNRKFKGHPLQKAIIFYGSHMSVLDVPLPRDRDHTIWALFHEESPKNFLPIVYEKTLSMFDLTATFSRHSHLPLTLQYLENAEALQTMNYFIPFEEKDMLSAQVTAPVLYIQSSCDVPSDRDMYVKQLMKYIKIDSYGECLNNKRLPEDIRDPATNFMSDKFLHFIARYKFIIAFENAICDDYITEKLWRSLIVGSIPIYYGSPTIMDWLPNNKSAILVTDFASAQSLATHLYKVIEDRSAYNSYLDHKLGSKTKISNVRLLNALKQRHWKVDEYSAGPYHIELFECQVCQAVHNKLATRKNNFPQKKVSQDHFRCENPVSSVDRRKKSDNGWSTEWQIAKCESLALSALVESKSENYTKNST</sequence>
<accession>A0A482XTE1</accession>
<dbReference type="InParanoid" id="A0A482XTE1"/>
<keyword evidence="6 11" id="KW-0812">Transmembrane</keyword>
<evidence type="ECO:0000313" key="15">
    <source>
        <dbReference type="Proteomes" id="UP000291343"/>
    </source>
</evidence>
<evidence type="ECO:0000256" key="11">
    <source>
        <dbReference type="RuleBase" id="RU003832"/>
    </source>
</evidence>
<dbReference type="EC" id="2.4.1.-" evidence="11"/>
<evidence type="ECO:0000256" key="4">
    <source>
        <dbReference type="ARBA" id="ARBA00022676"/>
    </source>
</evidence>
<evidence type="ECO:0000259" key="13">
    <source>
        <dbReference type="Pfam" id="PF17039"/>
    </source>
</evidence>
<keyword evidence="15" id="KW-1185">Reference proteome</keyword>
<dbReference type="GO" id="GO:0032580">
    <property type="term" value="C:Golgi cisterna membrane"/>
    <property type="evidence" value="ECO:0007669"/>
    <property type="project" value="UniProtKB-SubCell"/>
</dbReference>
<evidence type="ECO:0000256" key="6">
    <source>
        <dbReference type="ARBA" id="ARBA00022692"/>
    </source>
</evidence>
<keyword evidence="5 11" id="KW-0808">Transferase</keyword>
<keyword evidence="9 11" id="KW-0472">Membrane</keyword>
<dbReference type="Pfam" id="PF00852">
    <property type="entry name" value="Glyco_transf_10"/>
    <property type="match status" value="1"/>
</dbReference>
<organism evidence="14 15">
    <name type="scientific">Laodelphax striatellus</name>
    <name type="common">Small brown planthopper</name>
    <name type="synonym">Delphax striatella</name>
    <dbReference type="NCBI Taxonomy" id="195883"/>
    <lineage>
        <taxon>Eukaryota</taxon>
        <taxon>Metazoa</taxon>
        <taxon>Ecdysozoa</taxon>
        <taxon>Arthropoda</taxon>
        <taxon>Hexapoda</taxon>
        <taxon>Insecta</taxon>
        <taxon>Pterygota</taxon>
        <taxon>Neoptera</taxon>
        <taxon>Paraneoptera</taxon>
        <taxon>Hemiptera</taxon>
        <taxon>Auchenorrhyncha</taxon>
        <taxon>Fulgoroidea</taxon>
        <taxon>Delphacidae</taxon>
        <taxon>Criomorphinae</taxon>
        <taxon>Laodelphax</taxon>
    </lineage>
</organism>
<comment type="caution">
    <text evidence="14">The sequence shown here is derived from an EMBL/GenBank/DDBJ whole genome shotgun (WGS) entry which is preliminary data.</text>
</comment>
<dbReference type="PANTHER" id="PTHR11929:SF194">
    <property type="entry name" value="ALPHA-(1,3)-FUCOSYLTRANSFERASE 10"/>
    <property type="match status" value="1"/>
</dbReference>
<evidence type="ECO:0000259" key="12">
    <source>
        <dbReference type="Pfam" id="PF00852"/>
    </source>
</evidence>
<keyword evidence="7" id="KW-0735">Signal-anchor</keyword>
<dbReference type="Pfam" id="PF17039">
    <property type="entry name" value="Glyco_tran_10_N"/>
    <property type="match status" value="1"/>
</dbReference>
<dbReference type="EMBL" id="QKKF02000116">
    <property type="protein sequence ID" value="RZF49283.1"/>
    <property type="molecule type" value="Genomic_DNA"/>
</dbReference>
<dbReference type="STRING" id="195883.A0A482XTE1"/>
<dbReference type="OrthoDB" id="9993460at2759"/>
<evidence type="ECO:0000256" key="10">
    <source>
        <dbReference type="ARBA" id="ARBA00023180"/>
    </source>
</evidence>
<comment type="subcellular location">
    <subcellularLocation>
        <location evidence="1 11">Golgi apparatus</location>
        <location evidence="1 11">Golgi stack membrane</location>
        <topology evidence="1 11">Single-pass type II membrane protein</topology>
    </subcellularLocation>
</comment>
<dbReference type="FunCoup" id="A0A482XTE1">
    <property type="interactions" value="507"/>
</dbReference>
<dbReference type="InterPro" id="IPR055270">
    <property type="entry name" value="Glyco_tran_10_C"/>
</dbReference>
<keyword evidence="4 11" id="KW-0328">Glycosyltransferase</keyword>
<feature type="transmembrane region" description="Helical" evidence="11">
    <location>
        <begin position="6"/>
        <end position="28"/>
    </location>
</feature>
<comment type="pathway">
    <text evidence="2">Protein modification; protein glycosylation.</text>
</comment>
<keyword evidence="11" id="KW-0333">Golgi apparatus</keyword>
<evidence type="ECO:0000256" key="1">
    <source>
        <dbReference type="ARBA" id="ARBA00004447"/>
    </source>
</evidence>
<dbReference type="InterPro" id="IPR031481">
    <property type="entry name" value="Glyco_tran_10_N"/>
</dbReference>
<name>A0A482XTE1_LAOST</name>
<dbReference type="AlphaFoldDB" id="A0A482XTE1"/>
<evidence type="ECO:0000256" key="2">
    <source>
        <dbReference type="ARBA" id="ARBA00004922"/>
    </source>
</evidence>
<dbReference type="SUPFAM" id="SSF53756">
    <property type="entry name" value="UDP-Glycosyltransferase/glycogen phosphorylase"/>
    <property type="match status" value="1"/>
</dbReference>
<keyword evidence="8 11" id="KW-1133">Transmembrane helix</keyword>
<dbReference type="GO" id="GO:0046920">
    <property type="term" value="F:alpha-(1-&gt;3)-fucosyltransferase activity"/>
    <property type="evidence" value="ECO:0007669"/>
    <property type="project" value="TreeGrafter"/>
</dbReference>
<evidence type="ECO:0000256" key="5">
    <source>
        <dbReference type="ARBA" id="ARBA00022679"/>
    </source>
</evidence>
<feature type="domain" description="Fucosyltransferase N-terminal" evidence="13">
    <location>
        <begin position="57"/>
        <end position="157"/>
    </location>
</feature>
<evidence type="ECO:0000256" key="9">
    <source>
        <dbReference type="ARBA" id="ARBA00023136"/>
    </source>
</evidence>
<evidence type="ECO:0000256" key="8">
    <source>
        <dbReference type="ARBA" id="ARBA00022989"/>
    </source>
</evidence>
<dbReference type="FunFam" id="3.40.50.11660:FF:000002">
    <property type="entry name" value="Alpha-(1,3)-fucosyltransferase"/>
    <property type="match status" value="1"/>
</dbReference>
<dbReference type="InterPro" id="IPR038577">
    <property type="entry name" value="GT10-like_C_sf"/>
</dbReference>
<evidence type="ECO:0000256" key="3">
    <source>
        <dbReference type="ARBA" id="ARBA00008919"/>
    </source>
</evidence>
<dbReference type="Proteomes" id="UP000291343">
    <property type="component" value="Unassembled WGS sequence"/>
</dbReference>
<evidence type="ECO:0000256" key="7">
    <source>
        <dbReference type="ARBA" id="ARBA00022968"/>
    </source>
</evidence>
<protein>
    <recommendedName>
        <fullName evidence="11">Fucosyltransferase</fullName>
        <ecNumber evidence="11">2.4.1.-</ecNumber>
    </recommendedName>
</protein>
<dbReference type="PANTHER" id="PTHR11929">
    <property type="entry name" value="ALPHA- 1,3 -FUCOSYLTRANSFERASE"/>
    <property type="match status" value="1"/>
</dbReference>
<feature type="domain" description="Fucosyltransferase C-terminal" evidence="12">
    <location>
        <begin position="191"/>
        <end position="383"/>
    </location>
</feature>